<gene>
    <name evidence="2" type="ORF">F1189_28840</name>
</gene>
<proteinExistence type="predicted"/>
<feature type="region of interest" description="Disordered" evidence="1">
    <location>
        <begin position="70"/>
        <end position="91"/>
    </location>
</feature>
<dbReference type="AlphaFoldDB" id="A0A5M6IJQ2"/>
<evidence type="ECO:0000256" key="1">
    <source>
        <dbReference type="SAM" id="MobiDB-lite"/>
    </source>
</evidence>
<accession>A0A5M6IJQ2</accession>
<evidence type="ECO:0000313" key="3">
    <source>
        <dbReference type="Proteomes" id="UP000325255"/>
    </source>
</evidence>
<keyword evidence="3" id="KW-1185">Reference proteome</keyword>
<dbReference type="Proteomes" id="UP000325255">
    <property type="component" value="Unassembled WGS sequence"/>
</dbReference>
<name>A0A5M6IJQ2_9PROT</name>
<reference evidence="2 3" key="1">
    <citation type="submission" date="2019-09" db="EMBL/GenBank/DDBJ databases">
        <title>Genome sequence of Rhodovastum atsumiense, a diverse member of the Acetobacteraceae family of non-sulfur purple photosynthetic bacteria.</title>
        <authorList>
            <person name="Meyer T."/>
            <person name="Kyndt J."/>
        </authorList>
    </citation>
    <scope>NUCLEOTIDE SEQUENCE [LARGE SCALE GENOMIC DNA]</scope>
    <source>
        <strain evidence="2 3">DSM 21279</strain>
    </source>
</reference>
<dbReference type="RefSeq" id="WP_150045331.1">
    <property type="nucleotide sequence ID" value="NZ_OW485601.1"/>
</dbReference>
<evidence type="ECO:0000313" key="2">
    <source>
        <dbReference type="EMBL" id="KAA5608493.1"/>
    </source>
</evidence>
<organism evidence="2 3">
    <name type="scientific">Rhodovastum atsumiense</name>
    <dbReference type="NCBI Taxonomy" id="504468"/>
    <lineage>
        <taxon>Bacteria</taxon>
        <taxon>Pseudomonadati</taxon>
        <taxon>Pseudomonadota</taxon>
        <taxon>Alphaproteobacteria</taxon>
        <taxon>Acetobacterales</taxon>
        <taxon>Acetobacteraceae</taxon>
        <taxon>Rhodovastum</taxon>
    </lineage>
</organism>
<dbReference type="EMBL" id="VWPK01000080">
    <property type="protein sequence ID" value="KAA5608493.1"/>
    <property type="molecule type" value="Genomic_DNA"/>
</dbReference>
<comment type="caution">
    <text evidence="2">The sequence shown here is derived from an EMBL/GenBank/DDBJ whole genome shotgun (WGS) entry which is preliminary data.</text>
</comment>
<protein>
    <submittedName>
        <fullName evidence="2">Uncharacterized protein</fullName>
    </submittedName>
</protein>
<sequence>MDPNQTMPNATLHAVLEELEGMSHALLAVIQHLHERGQLDPGAVADKLDPQAPGTICCLLASWLRGLESQAAAARPGQAGTRPDGTGRSDA</sequence>